<evidence type="ECO:0000259" key="5">
    <source>
        <dbReference type="PROSITE" id="PS50931"/>
    </source>
</evidence>
<accession>A0ABV0D947</accession>
<gene>
    <name evidence="6" type="ORF">ABFE88_01365</name>
</gene>
<evidence type="ECO:0000256" key="1">
    <source>
        <dbReference type="ARBA" id="ARBA00009437"/>
    </source>
</evidence>
<dbReference type="PRINTS" id="PR00039">
    <property type="entry name" value="HTHLYSR"/>
</dbReference>
<dbReference type="InterPro" id="IPR036388">
    <property type="entry name" value="WH-like_DNA-bd_sf"/>
</dbReference>
<protein>
    <submittedName>
        <fullName evidence="6">LysR family transcriptional regulator</fullName>
    </submittedName>
</protein>
<dbReference type="NCBIfam" id="NF008239">
    <property type="entry name" value="PRK11013.1"/>
    <property type="match status" value="1"/>
</dbReference>
<comment type="similarity">
    <text evidence="1">Belongs to the LysR transcriptional regulatory family.</text>
</comment>
<dbReference type="Gene3D" id="1.10.10.10">
    <property type="entry name" value="Winged helix-like DNA-binding domain superfamily/Winged helix DNA-binding domain"/>
    <property type="match status" value="1"/>
</dbReference>
<evidence type="ECO:0000256" key="3">
    <source>
        <dbReference type="ARBA" id="ARBA00023125"/>
    </source>
</evidence>
<evidence type="ECO:0000313" key="6">
    <source>
        <dbReference type="EMBL" id="MEN8638305.1"/>
    </source>
</evidence>
<name>A0ABV0D947_9PSED</name>
<dbReference type="SUPFAM" id="SSF46785">
    <property type="entry name" value="Winged helix' DNA-binding domain"/>
    <property type="match status" value="1"/>
</dbReference>
<evidence type="ECO:0000256" key="2">
    <source>
        <dbReference type="ARBA" id="ARBA00023015"/>
    </source>
</evidence>
<dbReference type="RefSeq" id="WP_347148464.1">
    <property type="nucleotide sequence ID" value="NZ_JBDLYL010000001.1"/>
</dbReference>
<sequence length="322" mass="35036">MKLSVRHIEVFRAIMAAGSVTGAARLLFTSQPTVSRELARMEQVTGLNLFDREGGRLAPTAQALLLIDEVERAFVGLERIDRFAQAIRNFEQGRLAITCLPLFSQTLLPRACQRFHQQHRGVSVSITAQESPLLEESLVAQQHDLGLTEVEQVPRGAVGELLFSADMVCVLPQGHPLQAKAVLELSDFDEVDFINLASLDTYRQQLDQHFRAAGVNRRTVIETTSAASVCAMVRQGLGVAIINPLSGLEAGQGGLAIRRLSISVPYRVMLIQPEHRPTSAVVEPFCQALREQAREMTAALGGSSAQVAIESGAALSIHKEAQ</sequence>
<comment type="caution">
    <text evidence="6">The sequence shown here is derived from an EMBL/GenBank/DDBJ whole genome shotgun (WGS) entry which is preliminary data.</text>
</comment>
<keyword evidence="4" id="KW-0804">Transcription</keyword>
<dbReference type="PROSITE" id="PS50931">
    <property type="entry name" value="HTH_LYSR"/>
    <property type="match status" value="1"/>
</dbReference>
<feature type="domain" description="HTH lysR-type" evidence="5">
    <location>
        <begin position="1"/>
        <end position="60"/>
    </location>
</feature>
<dbReference type="PANTHER" id="PTHR30427:SF1">
    <property type="entry name" value="TRANSCRIPTIONAL ACTIVATOR PROTEIN LYSR"/>
    <property type="match status" value="1"/>
</dbReference>
<dbReference type="Gene3D" id="3.40.190.290">
    <property type="match status" value="1"/>
</dbReference>
<dbReference type="PANTHER" id="PTHR30427">
    <property type="entry name" value="TRANSCRIPTIONAL ACTIVATOR PROTEIN LYSR"/>
    <property type="match status" value="1"/>
</dbReference>
<dbReference type="InterPro" id="IPR000847">
    <property type="entry name" value="LysR_HTH_N"/>
</dbReference>
<dbReference type="Pfam" id="PF03466">
    <property type="entry name" value="LysR_substrate"/>
    <property type="match status" value="1"/>
</dbReference>
<keyword evidence="7" id="KW-1185">Reference proteome</keyword>
<organism evidence="6 7">
    <name type="scientific">Pseudomonas sichuanensis</name>
    <dbReference type="NCBI Taxonomy" id="2213015"/>
    <lineage>
        <taxon>Bacteria</taxon>
        <taxon>Pseudomonadati</taxon>
        <taxon>Pseudomonadota</taxon>
        <taxon>Gammaproteobacteria</taxon>
        <taxon>Pseudomonadales</taxon>
        <taxon>Pseudomonadaceae</taxon>
        <taxon>Pseudomonas</taxon>
    </lineage>
</organism>
<dbReference type="EMBL" id="JBDLYL010000001">
    <property type="protein sequence ID" value="MEN8638305.1"/>
    <property type="molecule type" value="Genomic_DNA"/>
</dbReference>
<dbReference type="Proteomes" id="UP001424532">
    <property type="component" value="Unassembled WGS sequence"/>
</dbReference>
<dbReference type="InterPro" id="IPR036390">
    <property type="entry name" value="WH_DNA-bd_sf"/>
</dbReference>
<dbReference type="Pfam" id="PF00126">
    <property type="entry name" value="HTH_1"/>
    <property type="match status" value="1"/>
</dbReference>
<keyword evidence="2" id="KW-0805">Transcription regulation</keyword>
<dbReference type="InterPro" id="IPR005119">
    <property type="entry name" value="LysR_subst-bd"/>
</dbReference>
<keyword evidence="3" id="KW-0238">DNA-binding</keyword>
<evidence type="ECO:0000256" key="4">
    <source>
        <dbReference type="ARBA" id="ARBA00023163"/>
    </source>
</evidence>
<proteinExistence type="inferred from homology"/>
<reference evidence="6 7" key="1">
    <citation type="submission" date="2024-05" db="EMBL/GenBank/DDBJ databases">
        <title>Sequence of Lycoming College course isolates.</title>
        <authorList>
            <person name="Reigle C.A."/>
            <person name="Newman J.D."/>
        </authorList>
    </citation>
    <scope>NUCLEOTIDE SEQUENCE [LARGE SCALE GENOMIC DNA]</scope>
    <source>
        <strain evidence="6 7">CAR-09</strain>
    </source>
</reference>
<dbReference type="SUPFAM" id="SSF53850">
    <property type="entry name" value="Periplasmic binding protein-like II"/>
    <property type="match status" value="1"/>
</dbReference>
<evidence type="ECO:0000313" key="7">
    <source>
        <dbReference type="Proteomes" id="UP001424532"/>
    </source>
</evidence>